<dbReference type="Gene3D" id="3.40.50.880">
    <property type="match status" value="1"/>
</dbReference>
<dbReference type="OrthoDB" id="9792284at2"/>
<dbReference type="InterPro" id="IPR002818">
    <property type="entry name" value="DJ-1/PfpI"/>
</dbReference>
<evidence type="ECO:0000256" key="1">
    <source>
        <dbReference type="ARBA" id="ARBA00008542"/>
    </source>
</evidence>
<dbReference type="GO" id="GO:0016740">
    <property type="term" value="F:transferase activity"/>
    <property type="evidence" value="ECO:0007669"/>
    <property type="project" value="UniProtKB-KW"/>
</dbReference>
<gene>
    <name evidence="3" type="ORF">EGT74_14105</name>
</gene>
<evidence type="ECO:0000313" key="3">
    <source>
        <dbReference type="EMBL" id="RPE09931.1"/>
    </source>
</evidence>
<dbReference type="CDD" id="cd03134">
    <property type="entry name" value="GATase1_PfpI_like"/>
    <property type="match status" value="1"/>
</dbReference>
<evidence type="ECO:0000259" key="2">
    <source>
        <dbReference type="Pfam" id="PF01965"/>
    </source>
</evidence>
<keyword evidence="3" id="KW-0315">Glutamine amidotransferase</keyword>
<protein>
    <submittedName>
        <fullName evidence="3">Type 1 glutamine amidotransferase</fullName>
    </submittedName>
</protein>
<name>A0A3N4PXR5_9BACT</name>
<dbReference type="PROSITE" id="PS51276">
    <property type="entry name" value="PEPTIDASE_C56_PFPI"/>
    <property type="match status" value="1"/>
</dbReference>
<comment type="caution">
    <text evidence="3">The sequence shown here is derived from an EMBL/GenBank/DDBJ whole genome shotgun (WGS) entry which is preliminary data.</text>
</comment>
<accession>A0A3N4PXR5</accession>
<dbReference type="RefSeq" id="WP_123847195.1">
    <property type="nucleotide sequence ID" value="NZ_RPDH01000002.1"/>
</dbReference>
<dbReference type="AlphaFoldDB" id="A0A3N4PXR5"/>
<sequence length="194" mass="21031">MEPKNLQDKKVAVLVADGFEESEFTKPIEALKAAGATVEVISLKKGSVKAWAHTDWGGEYPVDKTVDAVQSADYDALVLPGGVMNPDLLRVNKKAVEFVKGFADEAKPIAAICHGPWTLIETGMVQGRKMTSYPSIKTDLVNAGAAWSDREVVVDNGLVTSRRPDDLPAFCEKMIEEIAEGQHLSRSRGVHQLG</sequence>
<comment type="similarity">
    <text evidence="1">Belongs to the peptidase C56 family.</text>
</comment>
<dbReference type="InterPro" id="IPR006286">
    <property type="entry name" value="C56_PfpI-like"/>
</dbReference>
<dbReference type="PANTHER" id="PTHR42733">
    <property type="entry name" value="DJ-1 PROTEIN"/>
    <property type="match status" value="1"/>
</dbReference>
<proteinExistence type="inferred from homology"/>
<dbReference type="EMBL" id="RPDH01000002">
    <property type="protein sequence ID" value="RPE09931.1"/>
    <property type="molecule type" value="Genomic_DNA"/>
</dbReference>
<dbReference type="InterPro" id="IPR029062">
    <property type="entry name" value="Class_I_gatase-like"/>
</dbReference>
<organism evidence="3 4">
    <name type="scientific">Chitinophaga lutea</name>
    <dbReference type="NCBI Taxonomy" id="2488634"/>
    <lineage>
        <taxon>Bacteria</taxon>
        <taxon>Pseudomonadati</taxon>
        <taxon>Bacteroidota</taxon>
        <taxon>Chitinophagia</taxon>
        <taxon>Chitinophagales</taxon>
        <taxon>Chitinophagaceae</taxon>
        <taxon>Chitinophaga</taxon>
    </lineage>
</organism>
<reference evidence="3 4" key="1">
    <citation type="submission" date="2018-11" db="EMBL/GenBank/DDBJ databases">
        <title>Chitinophaga lutea sp.nov., isolate from arsenic contaminated soil.</title>
        <authorList>
            <person name="Zong Y."/>
        </authorList>
    </citation>
    <scope>NUCLEOTIDE SEQUENCE [LARGE SCALE GENOMIC DNA]</scope>
    <source>
        <strain evidence="3 4">ZY74</strain>
    </source>
</reference>
<keyword evidence="3" id="KW-0808">Transferase</keyword>
<dbReference type="Pfam" id="PF01965">
    <property type="entry name" value="DJ-1_PfpI"/>
    <property type="match status" value="1"/>
</dbReference>
<feature type="domain" description="DJ-1/PfpI" evidence="2">
    <location>
        <begin position="9"/>
        <end position="177"/>
    </location>
</feature>
<evidence type="ECO:0000313" key="4">
    <source>
        <dbReference type="Proteomes" id="UP000278351"/>
    </source>
</evidence>
<dbReference type="SUPFAM" id="SSF52317">
    <property type="entry name" value="Class I glutamine amidotransferase-like"/>
    <property type="match status" value="1"/>
</dbReference>
<dbReference type="PANTHER" id="PTHR42733:SF12">
    <property type="entry name" value="PROTEINASE"/>
    <property type="match status" value="1"/>
</dbReference>
<keyword evidence="4" id="KW-1185">Reference proteome</keyword>
<dbReference type="Proteomes" id="UP000278351">
    <property type="component" value="Unassembled WGS sequence"/>
</dbReference>
<dbReference type="NCBIfam" id="TIGR01382">
    <property type="entry name" value="PfpI"/>
    <property type="match status" value="1"/>
</dbReference>